<dbReference type="InterPro" id="IPR002563">
    <property type="entry name" value="Flavin_Rdtase-like_dom"/>
</dbReference>
<dbReference type="AlphaFoldDB" id="A0A1H7RIC3"/>
<name>A0A1H7RIC3_9BACT</name>
<dbReference type="OrthoDB" id="9794638at2"/>
<comment type="similarity">
    <text evidence="3">Belongs to the flavoredoxin family.</text>
</comment>
<dbReference type="GO" id="GO:0010181">
    <property type="term" value="F:FMN binding"/>
    <property type="evidence" value="ECO:0007669"/>
    <property type="project" value="InterPro"/>
</dbReference>
<dbReference type="Proteomes" id="UP000198984">
    <property type="component" value="Unassembled WGS sequence"/>
</dbReference>
<organism evidence="5 6">
    <name type="scientific">Chitinophaga rupis</name>
    <dbReference type="NCBI Taxonomy" id="573321"/>
    <lineage>
        <taxon>Bacteria</taxon>
        <taxon>Pseudomonadati</taxon>
        <taxon>Bacteroidota</taxon>
        <taxon>Chitinophagia</taxon>
        <taxon>Chitinophagales</taxon>
        <taxon>Chitinophagaceae</taxon>
        <taxon>Chitinophaga</taxon>
    </lineage>
</organism>
<proteinExistence type="inferred from homology"/>
<dbReference type="Gene3D" id="2.30.110.10">
    <property type="entry name" value="Electron Transport, Fmn-binding Protein, Chain A"/>
    <property type="match status" value="1"/>
</dbReference>
<evidence type="ECO:0000313" key="5">
    <source>
        <dbReference type="EMBL" id="SEL59933.1"/>
    </source>
</evidence>
<dbReference type="SUPFAM" id="SSF50475">
    <property type="entry name" value="FMN-binding split barrel"/>
    <property type="match status" value="1"/>
</dbReference>
<accession>A0A1H7RIC3</accession>
<keyword evidence="2" id="KW-0285">Flavoprotein</keyword>
<sequence>MHLSTDPAILYFGTPVVLISTQNEDGSANLAPMSSAFWLGWRCILGLAAPSKTTQNIIRTGECVLNLPSVQQVAAVNRLARTTGSNPVPEGKLKKGYRYEPAKFETAGLTPIASETIAPPRVLECPVHIEAKVAAVHGVGDDEPLQKGRIVTIELRIQRVHIHDSILMEGTTNRVDPDKWRPLIMSFQQFYGLGEQVHDSTLAQIPEALYRSADIDKAKSLSFHPSLSL</sequence>
<protein>
    <submittedName>
        <fullName evidence="5">NADH-FMN oxidoreductase RutF, flavin reductase (DIM6/NTAB) family</fullName>
    </submittedName>
</protein>
<gene>
    <name evidence="5" type="ORF">SAMN04488505_102647</name>
</gene>
<dbReference type="STRING" id="573321.SAMN04488505_102647"/>
<reference evidence="5 6" key="1">
    <citation type="submission" date="2016-10" db="EMBL/GenBank/DDBJ databases">
        <authorList>
            <person name="de Groot N.N."/>
        </authorList>
    </citation>
    <scope>NUCLEOTIDE SEQUENCE [LARGE SCALE GENOMIC DNA]</scope>
    <source>
        <strain evidence="5 6">DSM 21039</strain>
    </source>
</reference>
<evidence type="ECO:0000256" key="3">
    <source>
        <dbReference type="ARBA" id="ARBA00038054"/>
    </source>
</evidence>
<dbReference type="Pfam" id="PF01613">
    <property type="entry name" value="Flavin_Reduct"/>
    <property type="match status" value="1"/>
</dbReference>
<evidence type="ECO:0000256" key="2">
    <source>
        <dbReference type="ARBA" id="ARBA00022630"/>
    </source>
</evidence>
<dbReference type="PANTHER" id="PTHR43567">
    <property type="entry name" value="FLAVOREDOXIN-RELATED-RELATED"/>
    <property type="match status" value="1"/>
</dbReference>
<evidence type="ECO:0000256" key="1">
    <source>
        <dbReference type="ARBA" id="ARBA00001917"/>
    </source>
</evidence>
<dbReference type="InterPro" id="IPR012349">
    <property type="entry name" value="Split_barrel_FMN-bd"/>
</dbReference>
<keyword evidence="6" id="KW-1185">Reference proteome</keyword>
<dbReference type="SMART" id="SM00903">
    <property type="entry name" value="Flavin_Reduct"/>
    <property type="match status" value="1"/>
</dbReference>
<dbReference type="GO" id="GO:0016646">
    <property type="term" value="F:oxidoreductase activity, acting on the CH-NH group of donors, NAD or NADP as acceptor"/>
    <property type="evidence" value="ECO:0007669"/>
    <property type="project" value="UniProtKB-ARBA"/>
</dbReference>
<dbReference type="PANTHER" id="PTHR43567:SF1">
    <property type="entry name" value="FLAVOREDOXIN"/>
    <property type="match status" value="1"/>
</dbReference>
<dbReference type="EMBL" id="FOBB01000002">
    <property type="protein sequence ID" value="SEL59933.1"/>
    <property type="molecule type" value="Genomic_DNA"/>
</dbReference>
<evidence type="ECO:0000313" key="6">
    <source>
        <dbReference type="Proteomes" id="UP000198984"/>
    </source>
</evidence>
<feature type="domain" description="Flavin reductase like" evidence="4">
    <location>
        <begin position="9"/>
        <end position="175"/>
    </location>
</feature>
<dbReference type="RefSeq" id="WP_089911908.1">
    <property type="nucleotide sequence ID" value="NZ_FOBB01000002.1"/>
</dbReference>
<comment type="cofactor">
    <cofactor evidence="1">
        <name>FMN</name>
        <dbReference type="ChEBI" id="CHEBI:58210"/>
    </cofactor>
</comment>
<evidence type="ECO:0000259" key="4">
    <source>
        <dbReference type="SMART" id="SM00903"/>
    </source>
</evidence>
<dbReference type="InterPro" id="IPR052174">
    <property type="entry name" value="Flavoredoxin"/>
</dbReference>